<reference evidence="3" key="1">
    <citation type="submission" date="2018-03" db="EMBL/GenBank/DDBJ databases">
        <authorList>
            <person name="Batty M. E."/>
            <person name="Batty M E."/>
        </authorList>
    </citation>
    <scope>NUCLEOTIDE SEQUENCE [LARGE SCALE GENOMIC DNA]</scope>
</reference>
<feature type="compositionally biased region" description="Polar residues" evidence="1">
    <location>
        <begin position="96"/>
        <end position="105"/>
    </location>
</feature>
<sequence length="193" mass="20719">MFKRLRNALQLKPATFRPASSPAVAEAHESTEARENQKVQQQNENSFGVAASSGPKPEKHVSFSDNVKVKVRTPSPISSTSPSCNPESSFIFPETPTEQSPSIPSSSILARYYASSESTATSPETQHNPKSGIFKGKTLEQRMKMLCEANLVSQGILPKPDSTDDQAENSDQCSGEELSVDVAGACGGYDHDG</sequence>
<feature type="compositionally biased region" description="Low complexity" evidence="1">
    <location>
        <begin position="73"/>
        <end position="89"/>
    </location>
</feature>
<dbReference type="Proteomes" id="UP000245243">
    <property type="component" value="Chromosome I"/>
</dbReference>
<organism evidence="2 3">
    <name type="scientific">Orientia tsutsugamushi</name>
    <name type="common">Rickettsia tsutsugamushi</name>
    <dbReference type="NCBI Taxonomy" id="784"/>
    <lineage>
        <taxon>Bacteria</taxon>
        <taxon>Pseudomonadati</taxon>
        <taxon>Pseudomonadota</taxon>
        <taxon>Alphaproteobacteria</taxon>
        <taxon>Rickettsiales</taxon>
        <taxon>Rickettsiaceae</taxon>
        <taxon>Rickettsieae</taxon>
        <taxon>Orientia</taxon>
    </lineage>
</organism>
<evidence type="ECO:0000313" key="3">
    <source>
        <dbReference type="Proteomes" id="UP000245243"/>
    </source>
</evidence>
<feature type="region of interest" description="Disordered" evidence="1">
    <location>
        <begin position="1"/>
        <end position="105"/>
    </location>
</feature>
<proteinExistence type="predicted"/>
<feature type="compositionally biased region" description="Basic and acidic residues" evidence="1">
    <location>
        <begin position="26"/>
        <end position="37"/>
    </location>
</feature>
<accession>A0A2U3RMN5</accession>
<name>A0A2U3RMN5_ORITS</name>
<dbReference type="EMBL" id="LS398548">
    <property type="protein sequence ID" value="SPR14440.1"/>
    <property type="molecule type" value="Genomic_DNA"/>
</dbReference>
<evidence type="ECO:0000256" key="1">
    <source>
        <dbReference type="SAM" id="MobiDB-lite"/>
    </source>
</evidence>
<protein>
    <submittedName>
        <fullName evidence="2">Uncharacterized protein</fullName>
    </submittedName>
</protein>
<feature type="region of interest" description="Disordered" evidence="1">
    <location>
        <begin position="155"/>
        <end position="193"/>
    </location>
</feature>
<dbReference type="AlphaFoldDB" id="A0A2U3RMN5"/>
<evidence type="ECO:0000313" key="2">
    <source>
        <dbReference type="EMBL" id="SPR14440.1"/>
    </source>
</evidence>
<gene>
    <name evidence="2" type="ORF">KARP_00303</name>
</gene>